<reference evidence="3" key="1">
    <citation type="submission" date="2021-01" db="EMBL/GenBank/DDBJ databases">
        <title>YIM 132084 draft genome.</title>
        <authorList>
            <person name="An D."/>
        </authorList>
    </citation>
    <scope>NUCLEOTIDE SEQUENCE</scope>
    <source>
        <strain evidence="3">YIM 132084</strain>
    </source>
</reference>
<evidence type="ECO:0000313" key="4">
    <source>
        <dbReference type="Proteomes" id="UP000663792"/>
    </source>
</evidence>
<gene>
    <name evidence="3" type="ORF">JL106_16730</name>
</gene>
<sequence length="400" mass="40828">MTGADVRIDAPGALDPADVGTRVEAAVRAVSTDLTMLATALAADPELAFDEHRAAAAATALLEHAGFTVDRGVGGLATAFRATAGSGSLVVAFCAEYDALPEIGHGCGHPLIAGSSLGAAIGLAAVAGQLDVTVQVIGCPAEEHGGGKAVLLERGVFDGVHAALMVHPAPEEFSANPVGTTSQAAGRFRAVFTGQAAHAAAAPHLGRNAMDAATLAGVAIGLLRQQLADGLRVSAYVVSGGAATNIISDRAVVDFECRALLLEDYLELERRVRLCFDAAALATETTVAITETEPRYEPLRQHEGLGALWSSAIGELGHPVHRAPLPGLASTDMGNVSQRIPSLHPWLPLPGVQAVIHSRDFAAQAATPSAHRAMLDAAVALARTAAGAAADPQLRVELQG</sequence>
<dbReference type="Proteomes" id="UP000663792">
    <property type="component" value="Unassembled WGS sequence"/>
</dbReference>
<dbReference type="PANTHER" id="PTHR30575">
    <property type="entry name" value="PEPTIDASE M20"/>
    <property type="match status" value="1"/>
</dbReference>
<proteinExistence type="inferred from homology"/>
<dbReference type="GO" id="GO:0005737">
    <property type="term" value="C:cytoplasm"/>
    <property type="evidence" value="ECO:0007669"/>
    <property type="project" value="TreeGrafter"/>
</dbReference>
<accession>A0A938YDX8</accession>
<dbReference type="SUPFAM" id="SSF53187">
    <property type="entry name" value="Zn-dependent exopeptidases"/>
    <property type="match status" value="1"/>
</dbReference>
<dbReference type="RefSeq" id="WP_205261888.1">
    <property type="nucleotide sequence ID" value="NZ_JAERWK010000021.1"/>
</dbReference>
<keyword evidence="4" id="KW-1185">Reference proteome</keyword>
<protein>
    <recommendedName>
        <fullName evidence="1">Peptidase M20 domain-containing protein 2</fullName>
    </recommendedName>
</protein>
<dbReference type="SUPFAM" id="SSF55031">
    <property type="entry name" value="Bacterial exopeptidase dimerisation domain"/>
    <property type="match status" value="1"/>
</dbReference>
<dbReference type="EMBL" id="JAERWK010000021">
    <property type="protein sequence ID" value="MBM9468932.1"/>
    <property type="molecule type" value="Genomic_DNA"/>
</dbReference>
<dbReference type="InterPro" id="IPR002933">
    <property type="entry name" value="Peptidase_M20"/>
</dbReference>
<evidence type="ECO:0000313" key="3">
    <source>
        <dbReference type="EMBL" id="MBM9468932.1"/>
    </source>
</evidence>
<dbReference type="GO" id="GO:0046657">
    <property type="term" value="P:folic acid catabolic process"/>
    <property type="evidence" value="ECO:0007669"/>
    <property type="project" value="TreeGrafter"/>
</dbReference>
<dbReference type="Pfam" id="PF07687">
    <property type="entry name" value="M20_dimer"/>
    <property type="match status" value="1"/>
</dbReference>
<name>A0A938YDX8_9ACTN</name>
<dbReference type="NCBIfam" id="TIGR01891">
    <property type="entry name" value="amidohydrolases"/>
    <property type="match status" value="1"/>
</dbReference>
<comment type="caution">
    <text evidence="3">The sequence shown here is derived from an EMBL/GenBank/DDBJ whole genome shotgun (WGS) entry which is preliminary data.</text>
</comment>
<dbReference type="InterPro" id="IPR017439">
    <property type="entry name" value="Amidohydrolase"/>
</dbReference>
<feature type="domain" description="Peptidase M20 dimerisation" evidence="2">
    <location>
        <begin position="186"/>
        <end position="280"/>
    </location>
</feature>
<comment type="similarity">
    <text evidence="1">Belongs to the peptidase M20A family.</text>
</comment>
<dbReference type="InterPro" id="IPR011650">
    <property type="entry name" value="Peptidase_M20_dimer"/>
</dbReference>
<evidence type="ECO:0000256" key="1">
    <source>
        <dbReference type="PIRNR" id="PIRNR037226"/>
    </source>
</evidence>
<dbReference type="GO" id="GO:0071713">
    <property type="term" value="F:para-aminobenzoyl-glutamate hydrolase activity"/>
    <property type="evidence" value="ECO:0007669"/>
    <property type="project" value="TreeGrafter"/>
</dbReference>
<dbReference type="AlphaFoldDB" id="A0A938YDX8"/>
<organism evidence="3 4">
    <name type="scientific">Nakamurella leprariae</name>
    <dbReference type="NCBI Taxonomy" id="2803911"/>
    <lineage>
        <taxon>Bacteria</taxon>
        <taxon>Bacillati</taxon>
        <taxon>Actinomycetota</taxon>
        <taxon>Actinomycetes</taxon>
        <taxon>Nakamurellales</taxon>
        <taxon>Nakamurellaceae</taxon>
        <taxon>Nakamurella</taxon>
    </lineage>
</organism>
<dbReference type="InterPro" id="IPR017144">
    <property type="entry name" value="Xaa-Arg_dipeptidase"/>
</dbReference>
<dbReference type="GO" id="GO:0016805">
    <property type="term" value="F:dipeptidase activity"/>
    <property type="evidence" value="ECO:0007669"/>
    <property type="project" value="InterPro"/>
</dbReference>
<evidence type="ECO:0000259" key="2">
    <source>
        <dbReference type="Pfam" id="PF07687"/>
    </source>
</evidence>
<dbReference type="Gene3D" id="3.40.630.10">
    <property type="entry name" value="Zn peptidases"/>
    <property type="match status" value="1"/>
</dbReference>
<dbReference type="PIRSF" id="PIRSF037226">
    <property type="entry name" value="Amidohydrolase_ACY1L2_prd"/>
    <property type="match status" value="1"/>
</dbReference>
<dbReference type="InterPro" id="IPR036264">
    <property type="entry name" value="Bact_exopeptidase_dim_dom"/>
</dbReference>
<dbReference type="Pfam" id="PF01546">
    <property type="entry name" value="Peptidase_M20"/>
    <property type="match status" value="1"/>
</dbReference>
<dbReference type="Gene3D" id="3.30.70.360">
    <property type="match status" value="1"/>
</dbReference>
<dbReference type="FunFam" id="3.30.70.360:FF:000004">
    <property type="entry name" value="Peptidase M20 domain-containing protein 2"/>
    <property type="match status" value="1"/>
</dbReference>
<dbReference type="InterPro" id="IPR052030">
    <property type="entry name" value="Peptidase_M20/M20A_hydrolases"/>
</dbReference>
<dbReference type="PANTHER" id="PTHR30575:SF0">
    <property type="entry name" value="XAA-ARG DIPEPTIDASE"/>
    <property type="match status" value="1"/>
</dbReference>